<dbReference type="InterPro" id="IPR013083">
    <property type="entry name" value="Znf_RING/FYVE/PHD"/>
</dbReference>
<dbReference type="Proteomes" id="UP000654395">
    <property type="component" value="Unassembled WGS sequence"/>
</dbReference>
<dbReference type="GO" id="GO:0016925">
    <property type="term" value="P:protein sumoylation"/>
    <property type="evidence" value="ECO:0007669"/>
    <property type="project" value="UniProtKB-UniPathway"/>
</dbReference>
<dbReference type="PANTHER" id="PTHR10782:SF12">
    <property type="entry name" value="E3 SUMO-PROTEIN LIGASE PIAS2"/>
    <property type="match status" value="1"/>
</dbReference>
<dbReference type="OrthoDB" id="10263264at2759"/>
<evidence type="ECO:0000256" key="1">
    <source>
        <dbReference type="ARBA" id="ARBA00004324"/>
    </source>
</evidence>
<dbReference type="GO" id="GO:0006357">
    <property type="term" value="P:regulation of transcription by RNA polymerase II"/>
    <property type="evidence" value="ECO:0007669"/>
    <property type="project" value="TreeGrafter"/>
</dbReference>
<dbReference type="PROSITE" id="PS50800">
    <property type="entry name" value="SAP"/>
    <property type="match status" value="1"/>
</dbReference>
<gene>
    <name evidence="19" type="primary">Pias2</name>
    <name evidence="19" type="ORF">UROIND_R02675</name>
</gene>
<dbReference type="GO" id="GO:0000785">
    <property type="term" value="C:chromatin"/>
    <property type="evidence" value="ECO:0007669"/>
    <property type="project" value="TreeGrafter"/>
</dbReference>
<evidence type="ECO:0000256" key="13">
    <source>
        <dbReference type="ARBA" id="ARBA00023242"/>
    </source>
</evidence>
<dbReference type="InterPro" id="IPR036361">
    <property type="entry name" value="SAP_dom_sf"/>
</dbReference>
<evidence type="ECO:0000256" key="5">
    <source>
        <dbReference type="ARBA" id="ARBA00022679"/>
    </source>
</evidence>
<dbReference type="GO" id="GO:0016874">
    <property type="term" value="F:ligase activity"/>
    <property type="evidence" value="ECO:0007669"/>
    <property type="project" value="UniProtKB-KW"/>
</dbReference>
<dbReference type="PROSITE" id="PS51044">
    <property type="entry name" value="ZF_SP_RING"/>
    <property type="match status" value="1"/>
</dbReference>
<dbReference type="CDD" id="cd16819">
    <property type="entry name" value="SP-RING_PIAS2"/>
    <property type="match status" value="1"/>
</dbReference>
<dbReference type="AlphaFoldDB" id="A0A852KQ17"/>
<evidence type="ECO:0000313" key="20">
    <source>
        <dbReference type="Proteomes" id="UP000654395"/>
    </source>
</evidence>
<dbReference type="Pfam" id="PF02891">
    <property type="entry name" value="zf-MIZ"/>
    <property type="match status" value="1"/>
</dbReference>
<dbReference type="SUPFAM" id="SSF68906">
    <property type="entry name" value="SAP domain"/>
    <property type="match status" value="1"/>
</dbReference>
<feature type="domain" description="PINIT" evidence="18">
    <location>
        <begin position="122"/>
        <end position="287"/>
    </location>
</feature>
<keyword evidence="4" id="KW-1017">Isopeptide bond</keyword>
<evidence type="ECO:0000259" key="18">
    <source>
        <dbReference type="PROSITE" id="PS51466"/>
    </source>
</evidence>
<keyword evidence="19" id="KW-0436">Ligase</keyword>
<keyword evidence="9" id="KW-0862">Zinc</keyword>
<evidence type="ECO:0000259" key="16">
    <source>
        <dbReference type="PROSITE" id="PS50800"/>
    </source>
</evidence>
<feature type="domain" description="SP-RING-type" evidence="17">
    <location>
        <begin position="319"/>
        <end position="400"/>
    </location>
</feature>
<dbReference type="PANTHER" id="PTHR10782">
    <property type="entry name" value="ZINC FINGER MIZ DOMAIN-CONTAINING PROTEIN"/>
    <property type="match status" value="1"/>
</dbReference>
<keyword evidence="7 14" id="KW-0863">Zinc-finger</keyword>
<evidence type="ECO:0000256" key="7">
    <source>
        <dbReference type="ARBA" id="ARBA00022771"/>
    </source>
</evidence>
<comment type="similarity">
    <text evidence="3">Belongs to the PIAS family.</text>
</comment>
<dbReference type="GO" id="GO:0061665">
    <property type="term" value="F:SUMO ligase activity"/>
    <property type="evidence" value="ECO:0007669"/>
    <property type="project" value="TreeGrafter"/>
</dbReference>
<dbReference type="Gene3D" id="2.60.120.780">
    <property type="entry name" value="PINIT domain"/>
    <property type="match status" value="1"/>
</dbReference>
<evidence type="ECO:0000259" key="17">
    <source>
        <dbReference type="PROSITE" id="PS51044"/>
    </source>
</evidence>
<sequence length="618" mass="67981">NMVSSFRVSELQVLLGFAGRNKSGRKHDLLMRALHLLKSGCSPAVQLKIRELYRHRYPRMIEGLSDLSAIKPNFSLDSTVETDLAVGGIHPLPSTSVTPQSSSSPVSPVLLQDAKPHFEMQQPSPPIPPVHPDVQLKSLPFYDVLDVLIKPTSLVQSSIQRFQEKFFIFALTPQQVREICISRDFLPGGRRDYTVQVQLRLCLAETSCPQEDNYPNSLCIKVNGKLFPLPGYAPPPKNGIEQKRPGRPLNITSLVRLSSAVPNQISISWASEIGKNYSISVYLVRQLTSAMLLQRLKMKGIRNPDHSRALIKEKLTADPDSEIATTSLRVSLMCPLGKMRLTIPCRAVTCTHLQCFDAALYLQMNEKKPTWICPVCDKKAAYESLILDGLFMEILNECSDVDEIKFQEDGSWCPMRPKKEAVEVSSPQCTKIESSSVVSKLCSVTVANEVNKKKVDVIDLTIESSSDEEEDPPSKRKSIFMSETQGSPTKGVLMYQPSTVRVPSVTTVDAAAIPPSLTDYPVPFHHPPISSISSDLPGRAYISLVQLVSSFFIVCFKQYCPPMFLDSLTSTLTSSSAPGTIITSTSHDESSTHVSSSGRAETGVITSSGSAPDIISLD</sequence>
<comment type="caution">
    <text evidence="19">The sequence shown here is derived from an EMBL/GenBank/DDBJ whole genome shotgun (WGS) entry which is preliminary data.</text>
</comment>
<feature type="region of interest" description="Disordered" evidence="15">
    <location>
        <begin position="582"/>
        <end position="618"/>
    </location>
</feature>
<evidence type="ECO:0000256" key="10">
    <source>
        <dbReference type="ARBA" id="ARBA00022843"/>
    </source>
</evidence>
<keyword evidence="10" id="KW-0832">Ubl conjugation</keyword>
<feature type="non-terminal residue" evidence="19">
    <location>
        <position position="1"/>
    </location>
</feature>
<evidence type="ECO:0000256" key="9">
    <source>
        <dbReference type="ARBA" id="ARBA00022833"/>
    </source>
</evidence>
<accession>A0A852KQ17</accession>
<dbReference type="Pfam" id="PF02037">
    <property type="entry name" value="SAP"/>
    <property type="match status" value="1"/>
</dbReference>
<feature type="domain" description="SAP" evidence="16">
    <location>
        <begin position="3"/>
        <end position="37"/>
    </location>
</feature>
<dbReference type="InterPro" id="IPR038654">
    <property type="entry name" value="PINIT_sf"/>
</dbReference>
<dbReference type="Gene3D" id="3.30.40.10">
    <property type="entry name" value="Zinc/RING finger domain, C3HC4 (zinc finger)"/>
    <property type="match status" value="1"/>
</dbReference>
<dbReference type="GO" id="GO:0003712">
    <property type="term" value="F:transcription coregulator activity"/>
    <property type="evidence" value="ECO:0007669"/>
    <property type="project" value="TreeGrafter"/>
</dbReference>
<keyword evidence="5" id="KW-0808">Transferase</keyword>
<evidence type="ECO:0000256" key="8">
    <source>
        <dbReference type="ARBA" id="ARBA00022786"/>
    </source>
</evidence>
<dbReference type="FunFam" id="1.10.720.30:FF:000001">
    <property type="entry name" value="E3 SUMO-protein ligase PIAS2 isoform 1"/>
    <property type="match status" value="1"/>
</dbReference>
<keyword evidence="11" id="KW-0805">Transcription regulation</keyword>
<reference evidence="19" key="1">
    <citation type="submission" date="2020-02" db="EMBL/GenBank/DDBJ databases">
        <title>Bird 10,000 Genomes (B10K) Project - Family phase.</title>
        <authorList>
            <person name="Zhang G."/>
        </authorList>
    </citation>
    <scope>NUCLEOTIDE SEQUENCE</scope>
    <source>
        <strain evidence="19">B10K-DU-030-59</strain>
    </source>
</reference>
<dbReference type="InterPro" id="IPR003034">
    <property type="entry name" value="SAP_dom"/>
</dbReference>
<protein>
    <submittedName>
        <fullName evidence="19">PIAS2 ligase</fullName>
    </submittedName>
</protein>
<dbReference type="FunFam" id="2.60.120.780:FF:000001">
    <property type="entry name" value="E3 SUMO-protein ligase PIAS2 isoform X1"/>
    <property type="match status" value="1"/>
</dbReference>
<dbReference type="GO" id="GO:0008270">
    <property type="term" value="F:zinc ion binding"/>
    <property type="evidence" value="ECO:0007669"/>
    <property type="project" value="UniProtKB-KW"/>
</dbReference>
<dbReference type="Gene3D" id="1.10.720.30">
    <property type="entry name" value="SAP domain"/>
    <property type="match status" value="1"/>
</dbReference>
<dbReference type="PROSITE" id="PS51466">
    <property type="entry name" value="PINIT"/>
    <property type="match status" value="1"/>
</dbReference>
<keyword evidence="8" id="KW-0833">Ubl conjugation pathway</keyword>
<evidence type="ECO:0000256" key="6">
    <source>
        <dbReference type="ARBA" id="ARBA00022723"/>
    </source>
</evidence>
<dbReference type="InterPro" id="IPR004181">
    <property type="entry name" value="Znf_MIZ"/>
</dbReference>
<comment type="pathway">
    <text evidence="2">Protein modification; protein sumoylation.</text>
</comment>
<dbReference type="GO" id="GO:0016607">
    <property type="term" value="C:nuclear speck"/>
    <property type="evidence" value="ECO:0007669"/>
    <property type="project" value="UniProtKB-SubCell"/>
</dbReference>
<evidence type="ECO:0000256" key="14">
    <source>
        <dbReference type="PROSITE-ProRule" id="PRU00452"/>
    </source>
</evidence>
<keyword evidence="13" id="KW-0539">Nucleus</keyword>
<evidence type="ECO:0000256" key="15">
    <source>
        <dbReference type="SAM" id="MobiDB-lite"/>
    </source>
</evidence>
<name>A0A852KQ17_UROIN</name>
<evidence type="ECO:0000256" key="3">
    <source>
        <dbReference type="ARBA" id="ARBA00005383"/>
    </source>
</evidence>
<comment type="subcellular location">
    <subcellularLocation>
        <location evidence="1">Nucleus speckle</location>
    </subcellularLocation>
</comment>
<dbReference type="InterPro" id="IPR023321">
    <property type="entry name" value="PINIT"/>
</dbReference>
<dbReference type="Pfam" id="PF14324">
    <property type="entry name" value="PINIT"/>
    <property type="match status" value="1"/>
</dbReference>
<evidence type="ECO:0000256" key="12">
    <source>
        <dbReference type="ARBA" id="ARBA00023163"/>
    </source>
</evidence>
<evidence type="ECO:0000256" key="2">
    <source>
        <dbReference type="ARBA" id="ARBA00004718"/>
    </source>
</evidence>
<keyword evidence="6" id="KW-0479">Metal-binding</keyword>
<organism evidence="19 20">
    <name type="scientific">Urocolius indicus</name>
    <name type="common">Red-faced mousebird</name>
    <name type="synonym">Colius indicus</name>
    <dbReference type="NCBI Taxonomy" id="458196"/>
    <lineage>
        <taxon>Eukaryota</taxon>
        <taxon>Metazoa</taxon>
        <taxon>Chordata</taxon>
        <taxon>Craniata</taxon>
        <taxon>Vertebrata</taxon>
        <taxon>Euteleostomi</taxon>
        <taxon>Archelosauria</taxon>
        <taxon>Archosauria</taxon>
        <taxon>Dinosauria</taxon>
        <taxon>Saurischia</taxon>
        <taxon>Theropoda</taxon>
        <taxon>Coelurosauria</taxon>
        <taxon>Aves</taxon>
        <taxon>Neognathae</taxon>
        <taxon>Neoaves</taxon>
        <taxon>Telluraves</taxon>
        <taxon>Coraciimorphae</taxon>
        <taxon>Coliiformes</taxon>
        <taxon>Coliidae</taxon>
        <taxon>Urocolius</taxon>
    </lineage>
</organism>
<proteinExistence type="inferred from homology"/>
<feature type="non-terminal residue" evidence="19">
    <location>
        <position position="618"/>
    </location>
</feature>
<dbReference type="EMBL" id="WBNH01005362">
    <property type="protein sequence ID" value="NXX79328.1"/>
    <property type="molecule type" value="Genomic_DNA"/>
</dbReference>
<keyword evidence="12" id="KW-0804">Transcription</keyword>
<evidence type="ECO:0000313" key="19">
    <source>
        <dbReference type="EMBL" id="NXX79328.1"/>
    </source>
</evidence>
<dbReference type="UniPathway" id="UPA00886"/>
<dbReference type="SMART" id="SM00513">
    <property type="entry name" value="SAP"/>
    <property type="match status" value="1"/>
</dbReference>
<dbReference type="FunFam" id="3.30.40.10:FF:000003">
    <property type="entry name" value="E3 SUMO-protein ligase PIAS2 isoform X1"/>
    <property type="match status" value="1"/>
</dbReference>
<evidence type="ECO:0000256" key="11">
    <source>
        <dbReference type="ARBA" id="ARBA00023015"/>
    </source>
</evidence>
<keyword evidence="20" id="KW-1185">Reference proteome</keyword>
<evidence type="ECO:0000256" key="4">
    <source>
        <dbReference type="ARBA" id="ARBA00022499"/>
    </source>
</evidence>